<dbReference type="Proteomes" id="UP001152795">
    <property type="component" value="Unassembled WGS sequence"/>
</dbReference>
<dbReference type="SUPFAM" id="SSF48403">
    <property type="entry name" value="Ankyrin repeat"/>
    <property type="match status" value="1"/>
</dbReference>
<name>A0A7D9F0Z4_PARCT</name>
<dbReference type="AlphaFoldDB" id="A0A7D9F0Z4"/>
<organism evidence="1 2">
    <name type="scientific">Paramuricea clavata</name>
    <name type="common">Red gorgonian</name>
    <name type="synonym">Violescent sea-whip</name>
    <dbReference type="NCBI Taxonomy" id="317549"/>
    <lineage>
        <taxon>Eukaryota</taxon>
        <taxon>Metazoa</taxon>
        <taxon>Cnidaria</taxon>
        <taxon>Anthozoa</taxon>
        <taxon>Octocorallia</taxon>
        <taxon>Malacalcyonacea</taxon>
        <taxon>Plexauridae</taxon>
        <taxon>Paramuricea</taxon>
    </lineage>
</organism>
<dbReference type="SUPFAM" id="SSF144232">
    <property type="entry name" value="HIT/MYND zinc finger-like"/>
    <property type="match status" value="1"/>
</dbReference>
<dbReference type="PROSITE" id="PS50865">
    <property type="entry name" value="ZF_MYND_2"/>
    <property type="match status" value="1"/>
</dbReference>
<comment type="caution">
    <text evidence="1">The sequence shown here is derived from an EMBL/GenBank/DDBJ whole genome shotgun (WGS) entry which is preliminary data.</text>
</comment>
<accession>A0A7D9F0Z4</accession>
<dbReference type="SMART" id="SM00028">
    <property type="entry name" value="TPR"/>
    <property type="match status" value="2"/>
</dbReference>
<dbReference type="Pfam" id="PF01753">
    <property type="entry name" value="zf-MYND"/>
    <property type="match status" value="1"/>
</dbReference>
<keyword evidence="2" id="KW-1185">Reference proteome</keyword>
<proteinExistence type="predicted"/>
<dbReference type="PROSITE" id="PS01360">
    <property type="entry name" value="ZF_MYND_1"/>
    <property type="match status" value="1"/>
</dbReference>
<dbReference type="InterPro" id="IPR002893">
    <property type="entry name" value="Znf_MYND"/>
</dbReference>
<dbReference type="Gene3D" id="1.25.40.10">
    <property type="entry name" value="Tetratricopeptide repeat domain"/>
    <property type="match status" value="1"/>
</dbReference>
<dbReference type="InterPro" id="IPR019734">
    <property type="entry name" value="TPR_rpt"/>
</dbReference>
<dbReference type="InterPro" id="IPR011990">
    <property type="entry name" value="TPR-like_helical_dom_sf"/>
</dbReference>
<evidence type="ECO:0000313" key="1">
    <source>
        <dbReference type="EMBL" id="CAB4020415.1"/>
    </source>
</evidence>
<dbReference type="InterPro" id="IPR036770">
    <property type="entry name" value="Ankyrin_rpt-contain_sf"/>
</dbReference>
<dbReference type="EMBL" id="CACRXK020010942">
    <property type="protein sequence ID" value="CAB4020415.1"/>
    <property type="molecule type" value="Genomic_DNA"/>
</dbReference>
<dbReference type="Gene3D" id="6.10.140.2220">
    <property type="match status" value="1"/>
</dbReference>
<evidence type="ECO:0000313" key="2">
    <source>
        <dbReference type="Proteomes" id="UP001152795"/>
    </source>
</evidence>
<dbReference type="OrthoDB" id="2519255at2759"/>
<dbReference type="SUPFAM" id="SSF48452">
    <property type="entry name" value="TPR-like"/>
    <property type="match status" value="1"/>
</dbReference>
<dbReference type="Gene3D" id="1.25.40.20">
    <property type="entry name" value="Ankyrin repeat-containing domain"/>
    <property type="match status" value="1"/>
</dbReference>
<sequence length="625" mass="70737">MEQLAKMFGGDIMTINNPMYPLKFERFGEADIAKDPEFQSRIESLFNMGSPVSCEMLAMPNVYGSKRIYKAEEKARKCYVAEDPVNGAKNALAISPYCPEAYNVMALFDADSYPEALEFYNKAVEIAPMISPDFASDVAEGRCWSNNHLRSYFRAVHGQANTLRKMGRYKEALEKYLLLEKLDPNFHSWSSYANWRFHVLEVYMKLGDDRGALAFASKKSNQQAFGLSSSASAWLWSAALLDFRYKRQRGFAKEYYEHVHQLGSVFPPPGAIMSASQASHHVLSFLIGERKLPNCKIPFVMRSESSLSNAAVYCTSNLELWRGTPGAIEWAAKNCHTHYCFLLLRKEKEILDFLKFEQTLSKFKSFVEKGIFLDSSLPGFEGGLVTEAVKANMIDQLEVLLKAGAKAVVRHGNCVPQALHMACYYDHNPKIIKLLCKYGADPSAKYGLHYCAIEMAAEQGAFRALRAAINSLPEEPARKKEDLMNDILFVLFSTSCYECIMGTGVKCQRCVHDSIGHAKDASFTACVDVVMETGHVPSRKYLIRLHQCSTFKQELFDYILKKTIKVSPSLKELNDITSEEAWRNMCSVCGEEDVKTKRCSGCKNIRYCSQKCQRADWKNHKRVCY</sequence>
<protein>
    <submittedName>
        <fullName evidence="1">Tetratricopeptide repeat</fullName>
    </submittedName>
</protein>
<reference evidence="1" key="1">
    <citation type="submission" date="2020-04" db="EMBL/GenBank/DDBJ databases">
        <authorList>
            <person name="Alioto T."/>
            <person name="Alioto T."/>
            <person name="Gomez Garrido J."/>
        </authorList>
    </citation>
    <scope>NUCLEOTIDE SEQUENCE</scope>
    <source>
        <strain evidence="1">A484AB</strain>
    </source>
</reference>
<gene>
    <name evidence="1" type="ORF">PACLA_8A060178</name>
</gene>